<organism evidence="1 2">
    <name type="scientific">Peronospora matthiolae</name>
    <dbReference type="NCBI Taxonomy" id="2874970"/>
    <lineage>
        <taxon>Eukaryota</taxon>
        <taxon>Sar</taxon>
        <taxon>Stramenopiles</taxon>
        <taxon>Oomycota</taxon>
        <taxon>Peronosporomycetes</taxon>
        <taxon>Peronosporales</taxon>
        <taxon>Peronosporaceae</taxon>
        <taxon>Peronospora</taxon>
    </lineage>
</organism>
<comment type="caution">
    <text evidence="1">The sequence shown here is derived from an EMBL/GenBank/DDBJ whole genome shotgun (WGS) entry which is preliminary data.</text>
</comment>
<accession>A0AAV1TMZ5</accession>
<gene>
    <name evidence="1" type="ORF">PM001_LOCUS8944</name>
</gene>
<dbReference type="AlphaFoldDB" id="A0AAV1TMZ5"/>
<name>A0AAV1TMZ5_9STRA</name>
<sequence length="43" mass="4529">MSGKHGLIIAWSGQGRDDGQAANEVVKSTTTAMHALKDTMGKE</sequence>
<evidence type="ECO:0000313" key="1">
    <source>
        <dbReference type="EMBL" id="CAK7923794.1"/>
    </source>
</evidence>
<reference evidence="1" key="1">
    <citation type="submission" date="2024-01" db="EMBL/GenBank/DDBJ databases">
        <authorList>
            <person name="Webb A."/>
        </authorList>
    </citation>
    <scope>NUCLEOTIDE SEQUENCE</scope>
    <source>
        <strain evidence="1">Pm1</strain>
    </source>
</reference>
<evidence type="ECO:0000313" key="2">
    <source>
        <dbReference type="Proteomes" id="UP001162060"/>
    </source>
</evidence>
<protein>
    <submittedName>
        <fullName evidence="1">Uncharacterized protein</fullName>
    </submittedName>
</protein>
<proteinExistence type="predicted"/>
<dbReference type="Proteomes" id="UP001162060">
    <property type="component" value="Unassembled WGS sequence"/>
</dbReference>
<dbReference type="EMBL" id="CAKLBY020000070">
    <property type="protein sequence ID" value="CAK7923794.1"/>
    <property type="molecule type" value="Genomic_DNA"/>
</dbReference>